<keyword evidence="3" id="KW-1185">Reference proteome</keyword>
<feature type="domain" description="Pyridoxamine 5'-phosphate oxidase N-terminal" evidence="1">
    <location>
        <begin position="20"/>
        <end position="135"/>
    </location>
</feature>
<dbReference type="Pfam" id="PF01243">
    <property type="entry name" value="PNPOx_N"/>
    <property type="match status" value="1"/>
</dbReference>
<dbReference type="InterPro" id="IPR012349">
    <property type="entry name" value="Split_barrel_FMN-bd"/>
</dbReference>
<dbReference type="Gene3D" id="2.30.110.10">
    <property type="entry name" value="Electron Transport, Fmn-binding Protein, Chain A"/>
    <property type="match status" value="1"/>
</dbReference>
<dbReference type="Proteomes" id="UP001470230">
    <property type="component" value="Unassembled WGS sequence"/>
</dbReference>
<organism evidence="2 3">
    <name type="scientific">Tritrichomonas musculus</name>
    <dbReference type="NCBI Taxonomy" id="1915356"/>
    <lineage>
        <taxon>Eukaryota</taxon>
        <taxon>Metamonada</taxon>
        <taxon>Parabasalia</taxon>
        <taxon>Tritrichomonadida</taxon>
        <taxon>Tritrichomonadidae</taxon>
        <taxon>Tritrichomonas</taxon>
    </lineage>
</organism>
<name>A0ABR2GWL7_9EUKA</name>
<dbReference type="InterPro" id="IPR052917">
    <property type="entry name" value="Stress-Dev_Protein"/>
</dbReference>
<gene>
    <name evidence="2" type="ORF">M9Y10_036019</name>
</gene>
<proteinExistence type="predicted"/>
<comment type="caution">
    <text evidence="2">The sequence shown here is derived from an EMBL/GenBank/DDBJ whole genome shotgun (WGS) entry which is preliminary data.</text>
</comment>
<dbReference type="PANTHER" id="PTHR34818">
    <property type="entry name" value="PROTEIN BLI-3"/>
    <property type="match status" value="1"/>
</dbReference>
<accession>A0ABR2GWL7</accession>
<evidence type="ECO:0000259" key="1">
    <source>
        <dbReference type="Pfam" id="PF01243"/>
    </source>
</evidence>
<dbReference type="SUPFAM" id="SSF50475">
    <property type="entry name" value="FMN-binding split barrel"/>
    <property type="match status" value="1"/>
</dbReference>
<dbReference type="InterPro" id="IPR011576">
    <property type="entry name" value="Pyridox_Oxase_N"/>
</dbReference>
<evidence type="ECO:0000313" key="2">
    <source>
        <dbReference type="EMBL" id="KAK8838068.1"/>
    </source>
</evidence>
<dbReference type="PANTHER" id="PTHR34818:SF1">
    <property type="entry name" value="PROTEIN BLI-3"/>
    <property type="match status" value="1"/>
</dbReference>
<dbReference type="EMBL" id="JAPFFF010000057">
    <property type="protein sequence ID" value="KAK8838068.1"/>
    <property type="molecule type" value="Genomic_DNA"/>
</dbReference>
<sequence length="150" mass="17131">MAEERREERIDENQQFNKALSILNEAQIVTICSIDWKTGHPRAVPVVKAKNDGFKEIIFTTDKNSHKVSNFQKNPNLASLTIYDTDNTEVLYGHVEVYTSLEDLKAHWIDAMKSDFFKNGPESPNLCIIKFIPESLSGFIDMKPIDQSLN</sequence>
<reference evidence="2 3" key="1">
    <citation type="submission" date="2024-04" db="EMBL/GenBank/DDBJ databases">
        <title>Tritrichomonas musculus Genome.</title>
        <authorList>
            <person name="Alves-Ferreira E."/>
            <person name="Grigg M."/>
            <person name="Lorenzi H."/>
            <person name="Galac M."/>
        </authorList>
    </citation>
    <scope>NUCLEOTIDE SEQUENCE [LARGE SCALE GENOMIC DNA]</scope>
    <source>
        <strain evidence="2 3">EAF2021</strain>
    </source>
</reference>
<evidence type="ECO:0000313" key="3">
    <source>
        <dbReference type="Proteomes" id="UP001470230"/>
    </source>
</evidence>
<protein>
    <recommendedName>
        <fullName evidence="1">Pyridoxamine 5'-phosphate oxidase N-terminal domain-containing protein</fullName>
    </recommendedName>
</protein>